<proteinExistence type="inferred from homology"/>
<feature type="compositionally biased region" description="Low complexity" evidence="3">
    <location>
        <begin position="1"/>
        <end position="10"/>
    </location>
</feature>
<evidence type="ECO:0000259" key="4">
    <source>
        <dbReference type="PROSITE" id="PS50404"/>
    </source>
</evidence>
<dbReference type="FunFam" id="3.40.30.10:FF:000034">
    <property type="entry name" value="glutathione S-transferase 1"/>
    <property type="match status" value="1"/>
</dbReference>
<dbReference type="SFLD" id="SFLDG00358">
    <property type="entry name" value="Main_(cytGST)"/>
    <property type="match status" value="1"/>
</dbReference>
<dbReference type="InterPro" id="IPR004046">
    <property type="entry name" value="GST_C"/>
</dbReference>
<dbReference type="SFLD" id="SFLDS00019">
    <property type="entry name" value="Glutathione_Transferase_(cytos"/>
    <property type="match status" value="1"/>
</dbReference>
<dbReference type="CDD" id="cd03177">
    <property type="entry name" value="GST_C_Delta_Epsilon"/>
    <property type="match status" value="1"/>
</dbReference>
<dbReference type="AlphaFoldDB" id="A0A1D1ZAR3"/>
<dbReference type="PANTHER" id="PTHR43969">
    <property type="entry name" value="GLUTATHIONE S TRANSFERASE D10, ISOFORM A-RELATED"/>
    <property type="match status" value="1"/>
</dbReference>
<organism evidence="6">
    <name type="scientific">Anthurium amnicola</name>
    <dbReference type="NCBI Taxonomy" id="1678845"/>
    <lineage>
        <taxon>Eukaryota</taxon>
        <taxon>Viridiplantae</taxon>
        <taxon>Streptophyta</taxon>
        <taxon>Embryophyta</taxon>
        <taxon>Tracheophyta</taxon>
        <taxon>Spermatophyta</taxon>
        <taxon>Magnoliopsida</taxon>
        <taxon>Liliopsida</taxon>
        <taxon>Araceae</taxon>
        <taxon>Pothoideae</taxon>
        <taxon>Potheae</taxon>
        <taxon>Anthurium</taxon>
    </lineage>
</organism>
<dbReference type="Gene3D" id="3.40.30.10">
    <property type="entry name" value="Glutaredoxin"/>
    <property type="match status" value="1"/>
</dbReference>
<evidence type="ECO:0000259" key="5">
    <source>
        <dbReference type="PROSITE" id="PS50405"/>
    </source>
</evidence>
<dbReference type="InterPro" id="IPR036282">
    <property type="entry name" value="Glutathione-S-Trfase_C_sf"/>
</dbReference>
<dbReference type="GO" id="GO:0004364">
    <property type="term" value="F:glutathione transferase activity"/>
    <property type="evidence" value="ECO:0007669"/>
    <property type="project" value="TreeGrafter"/>
</dbReference>
<dbReference type="PROSITE" id="PS50404">
    <property type="entry name" value="GST_NTER"/>
    <property type="match status" value="1"/>
</dbReference>
<evidence type="ECO:0000256" key="1">
    <source>
        <dbReference type="ARBA" id="ARBA00011738"/>
    </source>
</evidence>
<gene>
    <name evidence="6" type="primary">GstD1_3</name>
    <name evidence="6" type="ORF">g.41604</name>
</gene>
<keyword evidence="6" id="KW-0808">Transferase</keyword>
<feature type="domain" description="GST C-terminal" evidence="5">
    <location>
        <begin position="110"/>
        <end position="228"/>
    </location>
</feature>
<accession>A0A1D1ZAR3</accession>
<dbReference type="Pfam" id="PF00043">
    <property type="entry name" value="GST_C"/>
    <property type="match status" value="1"/>
</dbReference>
<dbReference type="GO" id="GO:0006749">
    <property type="term" value="P:glutathione metabolic process"/>
    <property type="evidence" value="ECO:0007669"/>
    <property type="project" value="TreeGrafter"/>
</dbReference>
<sequence>AGTTPVHTSPSTPPRPPTPTTKMPVDLYYIAGSAPCRSVMITAKALGVDLNLKNTDLMKGEHMTPEFLKMNPQHVIPTMNDNGLVLWESRAICMYLADKYAKSDSVYPKDPAKRALVNARLFFDMGTVYQRFGDYAYPMMFGGAPKDEEKLKKLEEALGFLNTFLEGSKYAAGDNITIADYALLSSVSTIEATEVTDITKFPNVSRWLADCKSKVDSYQEVNGDGAEFFGQWFKSVVNK</sequence>
<dbReference type="SUPFAM" id="SSF47616">
    <property type="entry name" value="GST C-terminal domain-like"/>
    <property type="match status" value="1"/>
</dbReference>
<dbReference type="Gene3D" id="1.20.1050.10">
    <property type="match status" value="1"/>
</dbReference>
<comment type="subunit">
    <text evidence="1">Homodimer.</text>
</comment>
<dbReference type="PANTHER" id="PTHR43969:SF9">
    <property type="entry name" value="GLUTATHIONE S TRANSFERASE D10, ISOFORM A-RELATED"/>
    <property type="match status" value="1"/>
</dbReference>
<dbReference type="PROSITE" id="PS50405">
    <property type="entry name" value="GST_CTER"/>
    <property type="match status" value="1"/>
</dbReference>
<comment type="similarity">
    <text evidence="2">Belongs to the GST superfamily.</text>
</comment>
<dbReference type="InterPro" id="IPR040079">
    <property type="entry name" value="Glutathione_S-Trfase"/>
</dbReference>
<dbReference type="FunFam" id="1.20.1050.10:FF:000007">
    <property type="entry name" value="Glutathione S-transferase 1-1"/>
    <property type="match status" value="1"/>
</dbReference>
<dbReference type="InterPro" id="IPR004045">
    <property type="entry name" value="Glutathione_S-Trfase_N"/>
</dbReference>
<evidence type="ECO:0000256" key="3">
    <source>
        <dbReference type="SAM" id="MobiDB-lite"/>
    </source>
</evidence>
<evidence type="ECO:0000256" key="2">
    <source>
        <dbReference type="RuleBase" id="RU003494"/>
    </source>
</evidence>
<evidence type="ECO:0000313" key="6">
    <source>
        <dbReference type="EMBL" id="JAT63952.1"/>
    </source>
</evidence>
<dbReference type="InterPro" id="IPR010987">
    <property type="entry name" value="Glutathione-S-Trfase_C-like"/>
</dbReference>
<dbReference type="SFLD" id="SFLDG01153">
    <property type="entry name" value="Main.4:_Theta-like"/>
    <property type="match status" value="1"/>
</dbReference>
<reference evidence="6" key="1">
    <citation type="submission" date="2015-07" db="EMBL/GenBank/DDBJ databases">
        <title>Transcriptome Assembly of Anthurium amnicola.</title>
        <authorList>
            <person name="Suzuki J."/>
        </authorList>
    </citation>
    <scope>NUCLEOTIDE SEQUENCE</scope>
</reference>
<name>A0A1D1ZAR3_9ARAE</name>
<dbReference type="SUPFAM" id="SSF52833">
    <property type="entry name" value="Thioredoxin-like"/>
    <property type="match status" value="1"/>
</dbReference>
<protein>
    <submittedName>
        <fullName evidence="6">Glutathione S-transferase 1, isoform D</fullName>
    </submittedName>
</protein>
<feature type="region of interest" description="Disordered" evidence="3">
    <location>
        <begin position="1"/>
        <end position="22"/>
    </location>
</feature>
<dbReference type="Pfam" id="PF02798">
    <property type="entry name" value="GST_N"/>
    <property type="match status" value="1"/>
</dbReference>
<dbReference type="InterPro" id="IPR036249">
    <property type="entry name" value="Thioredoxin-like_sf"/>
</dbReference>
<feature type="non-terminal residue" evidence="6">
    <location>
        <position position="1"/>
    </location>
</feature>
<dbReference type="CDD" id="cd03045">
    <property type="entry name" value="GST_N_Delta_Epsilon"/>
    <property type="match status" value="1"/>
</dbReference>
<dbReference type="EMBL" id="GDJX01003984">
    <property type="protein sequence ID" value="JAT63952.1"/>
    <property type="molecule type" value="Transcribed_RNA"/>
</dbReference>
<feature type="domain" description="GST N-terminal" evidence="4">
    <location>
        <begin position="23"/>
        <end position="104"/>
    </location>
</feature>